<dbReference type="PANTHER" id="PTHR33558">
    <property type="entry name" value="GLUTAREDOXIN-LIKE PROTEIN C5ORF63 HOMOLOG"/>
    <property type="match status" value="1"/>
</dbReference>
<evidence type="ECO:0000256" key="1">
    <source>
        <dbReference type="SAM" id="MobiDB-lite"/>
    </source>
</evidence>
<feature type="region of interest" description="Disordered" evidence="1">
    <location>
        <begin position="1"/>
        <end position="24"/>
    </location>
</feature>
<comment type="caution">
    <text evidence="2">The sequence shown here is derived from an EMBL/GenBank/DDBJ whole genome shotgun (WGS) entry which is preliminary data.</text>
</comment>
<dbReference type="AlphaFoldDB" id="A0A7J5BQ50"/>
<dbReference type="RefSeq" id="WP_158041056.1">
    <property type="nucleotide sequence ID" value="NZ_JACCFV010000001.1"/>
</dbReference>
<organism evidence="2 3">
    <name type="scientific">Pseudoclavibacter chungangensis</name>
    <dbReference type="NCBI Taxonomy" id="587635"/>
    <lineage>
        <taxon>Bacteria</taxon>
        <taxon>Bacillati</taxon>
        <taxon>Actinomycetota</taxon>
        <taxon>Actinomycetes</taxon>
        <taxon>Micrococcales</taxon>
        <taxon>Microbacteriaceae</taxon>
        <taxon>Pseudoclavibacter</taxon>
    </lineage>
</organism>
<accession>A0A7J5BQ50</accession>
<sequence length="123" mass="13634">MRGPFRPGAPRGGRDPRGIGGPSDAVRLARARGEVLVEFYTRPGCHLCDDARATVTATTERTGARVVEIDITSDEGLVRRFGEDVPVVFVDGRPHAKWFVDGAKLEADIERARSPRRRDRDHE</sequence>
<dbReference type="Pfam" id="PF05768">
    <property type="entry name" value="Glrx-like"/>
    <property type="match status" value="1"/>
</dbReference>
<dbReference type="InterPro" id="IPR052565">
    <property type="entry name" value="Glutaredoxin-like_YDR286C"/>
</dbReference>
<dbReference type="Gene3D" id="3.40.30.10">
    <property type="entry name" value="Glutaredoxin"/>
    <property type="match status" value="1"/>
</dbReference>
<reference evidence="2 3" key="1">
    <citation type="submission" date="2019-09" db="EMBL/GenBank/DDBJ databases">
        <title>Phylogeny of genus Pseudoclavibacter and closely related genus.</title>
        <authorList>
            <person name="Li Y."/>
        </authorList>
    </citation>
    <scope>NUCLEOTIDE SEQUENCE [LARGE SCALE GENOMIC DNA]</scope>
    <source>
        <strain evidence="2 3">DSM 23821</strain>
    </source>
</reference>
<dbReference type="OrthoDB" id="8779161at2"/>
<dbReference type="Proteomes" id="UP000467240">
    <property type="component" value="Unassembled WGS sequence"/>
</dbReference>
<name>A0A7J5BQ50_9MICO</name>
<protein>
    <submittedName>
        <fullName evidence="2">Glutaredoxin family protein</fullName>
    </submittedName>
</protein>
<dbReference type="InterPro" id="IPR008554">
    <property type="entry name" value="Glutaredoxin-like"/>
</dbReference>
<dbReference type="PANTHER" id="PTHR33558:SF1">
    <property type="entry name" value="GLUTAREDOXIN-LIKE PROTEIN C5ORF63 HOMOLOG"/>
    <property type="match status" value="1"/>
</dbReference>
<proteinExistence type="predicted"/>
<evidence type="ECO:0000313" key="2">
    <source>
        <dbReference type="EMBL" id="KAB1655669.1"/>
    </source>
</evidence>
<dbReference type="InterPro" id="IPR036249">
    <property type="entry name" value="Thioredoxin-like_sf"/>
</dbReference>
<gene>
    <name evidence="2" type="ORF">F8O01_11760</name>
</gene>
<evidence type="ECO:0000313" key="3">
    <source>
        <dbReference type="Proteomes" id="UP000467240"/>
    </source>
</evidence>
<dbReference type="EMBL" id="WBJZ01000014">
    <property type="protein sequence ID" value="KAB1655669.1"/>
    <property type="molecule type" value="Genomic_DNA"/>
</dbReference>
<dbReference type="SUPFAM" id="SSF52833">
    <property type="entry name" value="Thioredoxin-like"/>
    <property type="match status" value="1"/>
</dbReference>
<keyword evidence="3" id="KW-1185">Reference proteome</keyword>